<comment type="caution">
    <text evidence="3">The sequence shown here is derived from an EMBL/GenBank/DDBJ whole genome shotgun (WGS) entry which is preliminary data.</text>
</comment>
<evidence type="ECO:0000256" key="1">
    <source>
        <dbReference type="SAM" id="MobiDB-lite"/>
    </source>
</evidence>
<organism evidence="3 4">
    <name type="scientific">Hyphomonas johnsonii MHS-2</name>
    <dbReference type="NCBI Taxonomy" id="1280950"/>
    <lineage>
        <taxon>Bacteria</taxon>
        <taxon>Pseudomonadati</taxon>
        <taxon>Pseudomonadota</taxon>
        <taxon>Alphaproteobacteria</taxon>
        <taxon>Hyphomonadales</taxon>
        <taxon>Hyphomonadaceae</taxon>
        <taxon>Hyphomonas</taxon>
    </lineage>
</organism>
<dbReference type="AlphaFoldDB" id="A0A059FMX2"/>
<feature type="region of interest" description="Disordered" evidence="1">
    <location>
        <begin position="69"/>
        <end position="89"/>
    </location>
</feature>
<dbReference type="Proteomes" id="UP000025171">
    <property type="component" value="Unassembled WGS sequence"/>
</dbReference>
<feature type="chain" id="PRO_5001573156" description="Lipoprotein" evidence="2">
    <location>
        <begin position="24"/>
        <end position="89"/>
    </location>
</feature>
<evidence type="ECO:0000313" key="4">
    <source>
        <dbReference type="Proteomes" id="UP000025171"/>
    </source>
</evidence>
<sequence length="89" mass="9780">MKRTMLILAAGFALAACASSQHADMSVEEGAQRVCRSVTESGTILPKRICNNKATWAAIDEQNREAAAKTMDDIRSRRGYMDKETKMGN</sequence>
<evidence type="ECO:0008006" key="5">
    <source>
        <dbReference type="Google" id="ProtNLM"/>
    </source>
</evidence>
<feature type="signal peptide" evidence="2">
    <location>
        <begin position="1"/>
        <end position="23"/>
    </location>
</feature>
<gene>
    <name evidence="3" type="ORF">HJO_11942</name>
</gene>
<keyword evidence="2" id="KW-0732">Signal</keyword>
<accession>A0A059FMX2</accession>
<keyword evidence="4" id="KW-1185">Reference proteome</keyword>
<dbReference type="PROSITE" id="PS51257">
    <property type="entry name" value="PROKAR_LIPOPROTEIN"/>
    <property type="match status" value="1"/>
</dbReference>
<dbReference type="OrthoDB" id="7631088at2"/>
<dbReference type="STRING" id="1280950.HJO_11942"/>
<protein>
    <recommendedName>
        <fullName evidence="5">Lipoprotein</fullName>
    </recommendedName>
</protein>
<evidence type="ECO:0000256" key="2">
    <source>
        <dbReference type="SAM" id="SignalP"/>
    </source>
</evidence>
<name>A0A059FMX2_9PROT</name>
<dbReference type="EMBL" id="ARYK01000005">
    <property type="protein sequence ID" value="KCZ91828.1"/>
    <property type="molecule type" value="Genomic_DNA"/>
</dbReference>
<reference evidence="3 4" key="1">
    <citation type="journal article" date="2014" name="Antonie Van Leeuwenhoek">
        <title>Hyphomonas beringensis sp. nov. and Hyphomonas chukchiensis sp. nov., isolated from surface seawater of the Bering Sea and Chukchi Sea.</title>
        <authorList>
            <person name="Li C."/>
            <person name="Lai Q."/>
            <person name="Li G."/>
            <person name="Dong C."/>
            <person name="Wang J."/>
            <person name="Liao Y."/>
            <person name="Shao Z."/>
        </authorList>
    </citation>
    <scope>NUCLEOTIDE SEQUENCE [LARGE SCALE GENOMIC DNA]</scope>
    <source>
        <strain evidence="3 4">MHS-2</strain>
    </source>
</reference>
<proteinExistence type="predicted"/>
<dbReference type="RefSeq" id="WP_035617095.1">
    <property type="nucleotide sequence ID" value="NZ_ARYK01000005.1"/>
</dbReference>
<evidence type="ECO:0000313" key="3">
    <source>
        <dbReference type="EMBL" id="KCZ91828.1"/>
    </source>
</evidence>
<dbReference type="PATRIC" id="fig|1280950.3.peg.2394"/>